<dbReference type="Proteomes" id="UP000020406">
    <property type="component" value="Unassembled WGS sequence"/>
</dbReference>
<accession>Z9JIF5</accession>
<proteinExistence type="predicted"/>
<evidence type="ECO:0000313" key="1">
    <source>
        <dbReference type="EMBL" id="EWS77959.1"/>
    </source>
</evidence>
<organism evidence="1 2">
    <name type="scientific">Xylella taiwanensis</name>
    <dbReference type="NCBI Taxonomy" id="1444770"/>
    <lineage>
        <taxon>Bacteria</taxon>
        <taxon>Pseudomonadati</taxon>
        <taxon>Pseudomonadota</taxon>
        <taxon>Gammaproteobacteria</taxon>
        <taxon>Lysobacterales</taxon>
        <taxon>Lysobacteraceae</taxon>
        <taxon>Xylella</taxon>
    </lineage>
</organism>
<comment type="caution">
    <text evidence="1">The sequence shown here is derived from an EMBL/GenBank/DDBJ whole genome shotgun (WGS) entry which is preliminary data.</text>
</comment>
<dbReference type="PATRIC" id="fig|1444770.3.peg.1926"/>
<sequence>MGKHLSISAVTGCGLKHSFGRATCTVTDAIKTSRDLVVGYSKWSVNLIQQINGDTWKRLNVAENILRGSYNTLEVA</sequence>
<dbReference type="KEGG" id="xtw:AB672_04110"/>
<dbReference type="EMBL" id="JDSQ01000012">
    <property type="protein sequence ID" value="EWS77959.1"/>
    <property type="molecule type" value="Genomic_DNA"/>
</dbReference>
<name>Z9JIF5_9GAMM</name>
<protein>
    <submittedName>
        <fullName evidence="1">Uncharacterized protein</fullName>
    </submittedName>
</protein>
<gene>
    <name evidence="1" type="ORF">AF72_08140</name>
</gene>
<dbReference type="AlphaFoldDB" id="Z9JIF5"/>
<reference evidence="1 2" key="1">
    <citation type="journal article" date="2014" name="Genome Announc.">
        <title>Draft Genome Sequence of Xylella fastidiosa Pear Leaf Scorch Strain in Taiwan.</title>
        <authorList>
            <person name="Su C.C."/>
            <person name="Deng W.L."/>
            <person name="Jan F.J."/>
            <person name="Chang C.J."/>
            <person name="Huang H."/>
            <person name="Chen J."/>
        </authorList>
    </citation>
    <scope>NUCLEOTIDE SEQUENCE [LARGE SCALE GENOMIC DNA]</scope>
    <source>
        <strain evidence="1 2">PLS229</strain>
    </source>
</reference>
<evidence type="ECO:0000313" key="2">
    <source>
        <dbReference type="Proteomes" id="UP000020406"/>
    </source>
</evidence>